<feature type="transmembrane region" description="Helical" evidence="8">
    <location>
        <begin position="121"/>
        <end position="142"/>
    </location>
</feature>
<evidence type="ECO:0000256" key="7">
    <source>
        <dbReference type="ARBA" id="ARBA00023136"/>
    </source>
</evidence>
<dbReference type="PANTHER" id="PTHR19139">
    <property type="entry name" value="AQUAPORIN TRANSPORTER"/>
    <property type="match status" value="1"/>
</dbReference>
<keyword evidence="5 8" id="KW-0812">Transmembrane</keyword>
<dbReference type="AlphaFoldDB" id="A0A644T5J1"/>
<organism evidence="9">
    <name type="scientific">bioreactor metagenome</name>
    <dbReference type="NCBI Taxonomy" id="1076179"/>
    <lineage>
        <taxon>unclassified sequences</taxon>
        <taxon>metagenomes</taxon>
        <taxon>ecological metagenomes</taxon>
    </lineage>
</organism>
<evidence type="ECO:0000256" key="3">
    <source>
        <dbReference type="ARBA" id="ARBA00022448"/>
    </source>
</evidence>
<comment type="caution">
    <text evidence="9">The sequence shown here is derived from an EMBL/GenBank/DDBJ whole genome shotgun (WGS) entry which is preliminary data.</text>
</comment>
<dbReference type="InterPro" id="IPR023271">
    <property type="entry name" value="Aquaporin-like"/>
</dbReference>
<keyword evidence="6 8" id="KW-1133">Transmembrane helix</keyword>
<gene>
    <name evidence="9" type="primary">aqpZ2_1</name>
    <name evidence="9" type="ORF">SDC9_07811</name>
</gene>
<dbReference type="Gene3D" id="1.20.1080.10">
    <property type="entry name" value="Glycerol uptake facilitator protein"/>
    <property type="match status" value="1"/>
</dbReference>
<evidence type="ECO:0000313" key="9">
    <source>
        <dbReference type="EMBL" id="MPL62206.1"/>
    </source>
</evidence>
<feature type="transmembrane region" description="Helical" evidence="8">
    <location>
        <begin position="196"/>
        <end position="218"/>
    </location>
</feature>
<dbReference type="SUPFAM" id="SSF81338">
    <property type="entry name" value="Aquaporin-like"/>
    <property type="match status" value="1"/>
</dbReference>
<dbReference type="PANTHER" id="PTHR19139:SF199">
    <property type="entry name" value="MIP17260P"/>
    <property type="match status" value="1"/>
</dbReference>
<dbReference type="EMBL" id="VSSQ01000017">
    <property type="protein sequence ID" value="MPL62206.1"/>
    <property type="molecule type" value="Genomic_DNA"/>
</dbReference>
<dbReference type="PRINTS" id="PR00783">
    <property type="entry name" value="MINTRINSICP"/>
</dbReference>
<dbReference type="GO" id="GO:0015250">
    <property type="term" value="F:water channel activity"/>
    <property type="evidence" value="ECO:0007669"/>
    <property type="project" value="TreeGrafter"/>
</dbReference>
<evidence type="ECO:0000256" key="4">
    <source>
        <dbReference type="ARBA" id="ARBA00022475"/>
    </source>
</evidence>
<evidence type="ECO:0000256" key="2">
    <source>
        <dbReference type="ARBA" id="ARBA00006175"/>
    </source>
</evidence>
<keyword evidence="4" id="KW-1003">Cell membrane</keyword>
<feature type="transmembrane region" description="Helical" evidence="8">
    <location>
        <begin position="154"/>
        <end position="176"/>
    </location>
</feature>
<evidence type="ECO:0000256" key="6">
    <source>
        <dbReference type="ARBA" id="ARBA00022989"/>
    </source>
</evidence>
<comment type="subcellular location">
    <subcellularLocation>
        <location evidence="1">Cell membrane</location>
        <topology evidence="1">Multi-pass membrane protein</topology>
    </subcellularLocation>
</comment>
<sequence length="231" mass="23878">MKAYIGELIGTALLVLIGCGATIFAGRAIGVLGVALAFGFGLTVVVYLIDGVSGAHVNPAVTLTMALSGKFPWSKVLGYIVAQIVGAILGAVILYAVVSNMTNGALIINAGFATNALSEGVGVIAGALIEIIMTMVLCLAILDTTRTNWSKDSIPLAYGIALFATYIVAIPLTGGSLNPARSIGPALVSGQNLDQLGLFILSPILGAVLAYFVHIFVFGRDRRRKTQVEGN</sequence>
<dbReference type="Pfam" id="PF00230">
    <property type="entry name" value="MIP"/>
    <property type="match status" value="1"/>
</dbReference>
<dbReference type="GO" id="GO:0005886">
    <property type="term" value="C:plasma membrane"/>
    <property type="evidence" value="ECO:0007669"/>
    <property type="project" value="UniProtKB-SubCell"/>
</dbReference>
<name>A0A644T5J1_9ZZZZ</name>
<evidence type="ECO:0000256" key="8">
    <source>
        <dbReference type="SAM" id="Phobius"/>
    </source>
</evidence>
<comment type="similarity">
    <text evidence="2">Belongs to the MIP/aquaporin (TC 1.A.8) family.</text>
</comment>
<reference evidence="9" key="1">
    <citation type="submission" date="2019-08" db="EMBL/GenBank/DDBJ databases">
        <authorList>
            <person name="Kucharzyk K."/>
            <person name="Murdoch R.W."/>
            <person name="Higgins S."/>
            <person name="Loffler F."/>
        </authorList>
    </citation>
    <scope>NUCLEOTIDE SEQUENCE</scope>
</reference>
<keyword evidence="7 8" id="KW-0472">Membrane</keyword>
<dbReference type="InterPro" id="IPR034294">
    <property type="entry name" value="Aquaporin_transptr"/>
</dbReference>
<evidence type="ECO:0000256" key="5">
    <source>
        <dbReference type="ARBA" id="ARBA00022692"/>
    </source>
</evidence>
<keyword evidence="3" id="KW-0813">Transport</keyword>
<accession>A0A644T5J1</accession>
<dbReference type="PROSITE" id="PS00221">
    <property type="entry name" value="MIP"/>
    <property type="match status" value="1"/>
</dbReference>
<dbReference type="PROSITE" id="PS51257">
    <property type="entry name" value="PROKAR_LIPOPROTEIN"/>
    <property type="match status" value="1"/>
</dbReference>
<evidence type="ECO:0000256" key="1">
    <source>
        <dbReference type="ARBA" id="ARBA00004651"/>
    </source>
</evidence>
<feature type="transmembrane region" description="Helical" evidence="8">
    <location>
        <begin position="35"/>
        <end position="55"/>
    </location>
</feature>
<feature type="transmembrane region" description="Helical" evidence="8">
    <location>
        <begin position="76"/>
        <end position="98"/>
    </location>
</feature>
<proteinExistence type="inferred from homology"/>
<protein>
    <submittedName>
        <fullName evidence="9">Aquaporin Z 2</fullName>
    </submittedName>
</protein>
<dbReference type="InterPro" id="IPR000425">
    <property type="entry name" value="MIP"/>
</dbReference>
<dbReference type="InterPro" id="IPR022357">
    <property type="entry name" value="MIP_CS"/>
</dbReference>